<dbReference type="InterPro" id="IPR036397">
    <property type="entry name" value="RNaseH_sf"/>
</dbReference>
<name>A0AAD6V3V5_9AGAR</name>
<dbReference type="EMBL" id="JARJCW010000058">
    <property type="protein sequence ID" value="KAJ7201590.1"/>
    <property type="molecule type" value="Genomic_DNA"/>
</dbReference>
<reference evidence="2" key="1">
    <citation type="submission" date="2023-03" db="EMBL/GenBank/DDBJ databases">
        <title>Massive genome expansion in bonnet fungi (Mycena s.s.) driven by repeated elements and novel gene families across ecological guilds.</title>
        <authorList>
            <consortium name="Lawrence Berkeley National Laboratory"/>
            <person name="Harder C.B."/>
            <person name="Miyauchi S."/>
            <person name="Viragh M."/>
            <person name="Kuo A."/>
            <person name="Thoen E."/>
            <person name="Andreopoulos B."/>
            <person name="Lu D."/>
            <person name="Skrede I."/>
            <person name="Drula E."/>
            <person name="Henrissat B."/>
            <person name="Morin E."/>
            <person name="Kohler A."/>
            <person name="Barry K."/>
            <person name="LaButti K."/>
            <person name="Morin E."/>
            <person name="Salamov A."/>
            <person name="Lipzen A."/>
            <person name="Mereny Z."/>
            <person name="Hegedus B."/>
            <person name="Baldrian P."/>
            <person name="Stursova M."/>
            <person name="Weitz H."/>
            <person name="Taylor A."/>
            <person name="Grigoriev I.V."/>
            <person name="Nagy L.G."/>
            <person name="Martin F."/>
            <person name="Kauserud H."/>
        </authorList>
    </citation>
    <scope>NUCLEOTIDE SEQUENCE</scope>
    <source>
        <strain evidence="2">9144</strain>
    </source>
</reference>
<sequence>MRASGVEDIEQRSSTAGGWWRAGDGREARGGSAAPESPRNRRLTEACPEGPNSTRLSKYIQIGKVGGKSHGGQRACIADTLALRIVEGSVDGEEFFDFVLNDVLPQMNAFPADDSVLIMDNCRIHKSEAVRDACLAAVKAYLRHNWREFEYSQTSKEDLAFACFTAVYGANPADLHLWIQSMDSSKNPSGFKAQRKAAEEAEREAAIANGPSDVKSQEPGGYDRQLPFLGQILETDARDVAHHTQRP</sequence>
<accession>A0AAD6V3V5</accession>
<evidence type="ECO:0008006" key="4">
    <source>
        <dbReference type="Google" id="ProtNLM"/>
    </source>
</evidence>
<protein>
    <recommendedName>
        <fullName evidence="4">Tc1-like transposase DDE domain-containing protein</fullName>
    </recommendedName>
</protein>
<dbReference type="Gene3D" id="3.30.420.10">
    <property type="entry name" value="Ribonuclease H-like superfamily/Ribonuclease H"/>
    <property type="match status" value="1"/>
</dbReference>
<dbReference type="Proteomes" id="UP001219525">
    <property type="component" value="Unassembled WGS sequence"/>
</dbReference>
<keyword evidence="3" id="KW-1185">Reference proteome</keyword>
<organism evidence="2 3">
    <name type="scientific">Mycena pura</name>
    <dbReference type="NCBI Taxonomy" id="153505"/>
    <lineage>
        <taxon>Eukaryota</taxon>
        <taxon>Fungi</taxon>
        <taxon>Dikarya</taxon>
        <taxon>Basidiomycota</taxon>
        <taxon>Agaricomycotina</taxon>
        <taxon>Agaricomycetes</taxon>
        <taxon>Agaricomycetidae</taxon>
        <taxon>Agaricales</taxon>
        <taxon>Marasmiineae</taxon>
        <taxon>Mycenaceae</taxon>
        <taxon>Mycena</taxon>
    </lineage>
</organism>
<evidence type="ECO:0000256" key="1">
    <source>
        <dbReference type="SAM" id="MobiDB-lite"/>
    </source>
</evidence>
<proteinExistence type="predicted"/>
<feature type="region of interest" description="Disordered" evidence="1">
    <location>
        <begin position="1"/>
        <end position="51"/>
    </location>
</feature>
<dbReference type="GO" id="GO:0003676">
    <property type="term" value="F:nucleic acid binding"/>
    <property type="evidence" value="ECO:0007669"/>
    <property type="project" value="InterPro"/>
</dbReference>
<feature type="region of interest" description="Disordered" evidence="1">
    <location>
        <begin position="189"/>
        <end position="224"/>
    </location>
</feature>
<evidence type="ECO:0000313" key="3">
    <source>
        <dbReference type="Proteomes" id="UP001219525"/>
    </source>
</evidence>
<evidence type="ECO:0000313" key="2">
    <source>
        <dbReference type="EMBL" id="KAJ7201590.1"/>
    </source>
</evidence>
<comment type="caution">
    <text evidence="2">The sequence shown here is derived from an EMBL/GenBank/DDBJ whole genome shotgun (WGS) entry which is preliminary data.</text>
</comment>
<dbReference type="AlphaFoldDB" id="A0AAD6V3V5"/>
<gene>
    <name evidence="2" type="ORF">GGX14DRAFT_399930</name>
</gene>
<feature type="compositionally biased region" description="Basic and acidic residues" evidence="1">
    <location>
        <begin position="196"/>
        <end position="205"/>
    </location>
</feature>